<dbReference type="Proteomes" id="UP000003529">
    <property type="component" value="Unassembled WGS sequence"/>
</dbReference>
<dbReference type="AlphaFoldDB" id="C4FNK2"/>
<dbReference type="OrthoDB" id="9923155at2"/>
<organism evidence="2 3">
    <name type="scientific">Veillonella dispar ATCC 17748</name>
    <dbReference type="NCBI Taxonomy" id="546273"/>
    <lineage>
        <taxon>Bacteria</taxon>
        <taxon>Bacillati</taxon>
        <taxon>Bacillota</taxon>
        <taxon>Negativicutes</taxon>
        <taxon>Veillonellales</taxon>
        <taxon>Veillonellaceae</taxon>
        <taxon>Veillonella</taxon>
    </lineage>
</organism>
<protein>
    <submittedName>
        <fullName evidence="2">Uncharacterized protein</fullName>
    </submittedName>
</protein>
<dbReference type="HOGENOM" id="CLU_1739726_0_0_9"/>
<accession>C4FNK2</accession>
<name>C4FNK2_9FIRM</name>
<dbReference type="RefSeq" id="WP_005385600.1">
    <property type="nucleotide sequence ID" value="NZ_GG667604.1"/>
</dbReference>
<evidence type="ECO:0000313" key="3">
    <source>
        <dbReference type="Proteomes" id="UP000003529"/>
    </source>
</evidence>
<dbReference type="EMBL" id="ACIK02000004">
    <property type="protein sequence ID" value="EEP66460.1"/>
    <property type="molecule type" value="Genomic_DNA"/>
</dbReference>
<evidence type="ECO:0000313" key="2">
    <source>
        <dbReference type="EMBL" id="EEP66460.1"/>
    </source>
</evidence>
<sequence length="142" mass="16658">MKVWSGVKSILNRAPFTVKFYIGFILFGFFLMGFVSLHAYIKRPEQIQKLTVYEQKLVGISAYKVSEEHFATGRNGQIYIFKNTYEGITLETVKDILSEEHITWREVKKRHLIGYDLDDKIEIEIIRDINTKAIIVILEKDR</sequence>
<keyword evidence="3" id="KW-1185">Reference proteome</keyword>
<proteinExistence type="predicted"/>
<evidence type="ECO:0000256" key="1">
    <source>
        <dbReference type="SAM" id="Phobius"/>
    </source>
</evidence>
<keyword evidence="1" id="KW-0472">Membrane</keyword>
<comment type="caution">
    <text evidence="2">The sequence shown here is derived from an EMBL/GenBank/DDBJ whole genome shotgun (WGS) entry which is preliminary data.</text>
</comment>
<keyword evidence="1" id="KW-0812">Transmembrane</keyword>
<keyword evidence="1" id="KW-1133">Transmembrane helix</keyword>
<reference evidence="2" key="1">
    <citation type="submission" date="2009-04" db="EMBL/GenBank/DDBJ databases">
        <authorList>
            <person name="Weinstock G."/>
            <person name="Sodergren E."/>
            <person name="Clifton S."/>
            <person name="Fulton L."/>
            <person name="Fulton B."/>
            <person name="Courtney L."/>
            <person name="Fronick C."/>
            <person name="Harrison M."/>
            <person name="Strong C."/>
            <person name="Farmer C."/>
            <person name="Delahaunty K."/>
            <person name="Markovic C."/>
            <person name="Hall O."/>
            <person name="Minx P."/>
            <person name="Tomlinson C."/>
            <person name="Mitreva M."/>
            <person name="Nelson J."/>
            <person name="Hou S."/>
            <person name="Wollam A."/>
            <person name="Pepin K.H."/>
            <person name="Johnson M."/>
            <person name="Bhonagiri V."/>
            <person name="Nash W.E."/>
            <person name="Warren W."/>
            <person name="Chinwalla A."/>
            <person name="Mardis E.R."/>
            <person name="Wilson R.K."/>
        </authorList>
    </citation>
    <scope>NUCLEOTIDE SEQUENCE [LARGE SCALE GENOMIC DNA]</scope>
    <source>
        <strain evidence="2">ATCC 17748</strain>
    </source>
</reference>
<feature type="transmembrane region" description="Helical" evidence="1">
    <location>
        <begin position="20"/>
        <end position="41"/>
    </location>
</feature>
<gene>
    <name evidence="2" type="ORF">VEIDISOL_00543</name>
</gene>